<feature type="compositionally biased region" description="Polar residues" evidence="1">
    <location>
        <begin position="1"/>
        <end position="13"/>
    </location>
</feature>
<proteinExistence type="predicted"/>
<feature type="region of interest" description="Disordered" evidence="1">
    <location>
        <begin position="1"/>
        <end position="34"/>
    </location>
</feature>
<accession>A0A835LEW0</accession>
<comment type="caution">
    <text evidence="2">The sequence shown here is derived from an EMBL/GenBank/DDBJ whole genome shotgun (WGS) entry which is preliminary data.</text>
</comment>
<evidence type="ECO:0000313" key="2">
    <source>
        <dbReference type="EMBL" id="KAF9592120.1"/>
    </source>
</evidence>
<organism evidence="2 3">
    <name type="scientific">Coptis chinensis</name>
    <dbReference type="NCBI Taxonomy" id="261450"/>
    <lineage>
        <taxon>Eukaryota</taxon>
        <taxon>Viridiplantae</taxon>
        <taxon>Streptophyta</taxon>
        <taxon>Embryophyta</taxon>
        <taxon>Tracheophyta</taxon>
        <taxon>Spermatophyta</taxon>
        <taxon>Magnoliopsida</taxon>
        <taxon>Ranunculales</taxon>
        <taxon>Ranunculaceae</taxon>
        <taxon>Coptidoideae</taxon>
        <taxon>Coptis</taxon>
    </lineage>
</organism>
<dbReference type="EMBL" id="JADFTS010000008">
    <property type="protein sequence ID" value="KAF9592120.1"/>
    <property type="molecule type" value="Genomic_DNA"/>
</dbReference>
<evidence type="ECO:0000256" key="1">
    <source>
        <dbReference type="SAM" id="MobiDB-lite"/>
    </source>
</evidence>
<dbReference type="Proteomes" id="UP000631114">
    <property type="component" value="Unassembled WGS sequence"/>
</dbReference>
<gene>
    <name evidence="2" type="ORF">IFM89_011958</name>
</gene>
<keyword evidence="3" id="KW-1185">Reference proteome</keyword>
<name>A0A835LEW0_9MAGN</name>
<protein>
    <submittedName>
        <fullName evidence="2">Uncharacterized protein</fullName>
    </submittedName>
</protein>
<dbReference type="AlphaFoldDB" id="A0A835LEW0"/>
<evidence type="ECO:0000313" key="3">
    <source>
        <dbReference type="Proteomes" id="UP000631114"/>
    </source>
</evidence>
<sequence>MSQTGSDQPSDYQLDSEPSDSEEIEEQHTGPKKQVRFNYNGLPIGPGSTQFVTFIGKIARMYCAPTYANWPIVPEDIKKHVFKRVTDEIKRLVSLDPYLGEKDLDNDPVAKGRVRGLGTGVTKTVVHASTPYIKIVEEEKRKRESTDENVKLVMQRLDEETRARKILGEKLEGYTPKFENTSP</sequence>
<reference evidence="2 3" key="1">
    <citation type="submission" date="2020-10" db="EMBL/GenBank/DDBJ databases">
        <title>The Coptis chinensis genome and diversification of protoberbering-type alkaloids.</title>
        <authorList>
            <person name="Wang B."/>
            <person name="Shu S."/>
            <person name="Song C."/>
            <person name="Liu Y."/>
        </authorList>
    </citation>
    <scope>NUCLEOTIDE SEQUENCE [LARGE SCALE GENOMIC DNA]</scope>
    <source>
        <strain evidence="2">HL-2020</strain>
        <tissue evidence="2">Leaf</tissue>
    </source>
</reference>